<organism evidence="2 3">
    <name type="scientific">Streptomyces inhibens</name>
    <dbReference type="NCBI Taxonomy" id="2293571"/>
    <lineage>
        <taxon>Bacteria</taxon>
        <taxon>Bacillati</taxon>
        <taxon>Actinomycetota</taxon>
        <taxon>Actinomycetes</taxon>
        <taxon>Kitasatosporales</taxon>
        <taxon>Streptomycetaceae</taxon>
        <taxon>Streptomyces</taxon>
    </lineage>
</organism>
<protein>
    <submittedName>
        <fullName evidence="2">Uncharacterized protein</fullName>
    </submittedName>
</protein>
<evidence type="ECO:0000313" key="3">
    <source>
        <dbReference type="Proteomes" id="UP000262477"/>
    </source>
</evidence>
<dbReference type="EMBL" id="QUAC01000145">
    <property type="protein sequence ID" value="REK88902.1"/>
    <property type="molecule type" value="Genomic_DNA"/>
</dbReference>
<accession>A0A371Q2J3</accession>
<evidence type="ECO:0000313" key="2">
    <source>
        <dbReference type="EMBL" id="REK88902.1"/>
    </source>
</evidence>
<comment type="caution">
    <text evidence="2">The sequence shown here is derived from an EMBL/GenBank/DDBJ whole genome shotgun (WGS) entry which is preliminary data.</text>
</comment>
<reference evidence="2 3" key="1">
    <citation type="submission" date="2018-08" db="EMBL/GenBank/DDBJ databases">
        <title>Streptomyces NEAU-D10 sp. nov., a novel Actinomycete isolated from soil.</title>
        <authorList>
            <person name="Jin L."/>
        </authorList>
    </citation>
    <scope>NUCLEOTIDE SEQUENCE [LARGE SCALE GENOMIC DNA]</scope>
    <source>
        <strain evidence="2 3">NEAU-D10</strain>
    </source>
</reference>
<keyword evidence="3" id="KW-1185">Reference proteome</keyword>
<sequence length="99" mass="11034">MQPRNEKFSTLFSEAGSNVVESAAICRARRSRRRPRHPLAMSLALREGLRTTVLASLPRRDYHPAMGDVPGSLTYRDGDQTRVVTLSPESETPPDRLTA</sequence>
<feature type="region of interest" description="Disordered" evidence="1">
    <location>
        <begin position="65"/>
        <end position="99"/>
    </location>
</feature>
<proteinExistence type="predicted"/>
<evidence type="ECO:0000256" key="1">
    <source>
        <dbReference type="SAM" id="MobiDB-lite"/>
    </source>
</evidence>
<gene>
    <name evidence="2" type="ORF">DY245_18720</name>
</gene>
<dbReference type="Proteomes" id="UP000262477">
    <property type="component" value="Unassembled WGS sequence"/>
</dbReference>
<dbReference type="AlphaFoldDB" id="A0A371Q2J3"/>
<name>A0A371Q2J3_STRIH</name>